<name>A0A936YZU5_9BURK</name>
<dbReference type="RefSeq" id="WP_201675117.1">
    <property type="nucleotide sequence ID" value="NZ_JAEQNE010000003.1"/>
</dbReference>
<keyword evidence="2" id="KW-1185">Reference proteome</keyword>
<evidence type="ECO:0000313" key="1">
    <source>
        <dbReference type="EMBL" id="MBL0392495.1"/>
    </source>
</evidence>
<dbReference type="AlphaFoldDB" id="A0A936YZU5"/>
<proteinExistence type="predicted"/>
<comment type="caution">
    <text evidence="1">The sequence shown here is derived from an EMBL/GenBank/DDBJ whole genome shotgun (WGS) entry which is preliminary data.</text>
</comment>
<organism evidence="1 2">
    <name type="scientific">Ramlibacter monticola</name>
    <dbReference type="NCBI Taxonomy" id="1926872"/>
    <lineage>
        <taxon>Bacteria</taxon>
        <taxon>Pseudomonadati</taxon>
        <taxon>Pseudomonadota</taxon>
        <taxon>Betaproteobacteria</taxon>
        <taxon>Burkholderiales</taxon>
        <taxon>Comamonadaceae</taxon>
        <taxon>Ramlibacter</taxon>
    </lineage>
</organism>
<dbReference type="Pfam" id="PF14117">
    <property type="entry name" value="DUF4287"/>
    <property type="match status" value="1"/>
</dbReference>
<reference evidence="1 2" key="1">
    <citation type="journal article" date="2017" name="Int. J. Syst. Evol. Microbiol.">
        <title>Ramlibacter monticola sp. nov., isolated from forest soil.</title>
        <authorList>
            <person name="Chaudhary D.K."/>
            <person name="Kim J."/>
        </authorList>
    </citation>
    <scope>NUCLEOTIDE SEQUENCE [LARGE SCALE GENOMIC DNA]</scope>
    <source>
        <strain evidence="1 2">KACC 19175</strain>
    </source>
</reference>
<dbReference type="Proteomes" id="UP000599109">
    <property type="component" value="Unassembled WGS sequence"/>
</dbReference>
<evidence type="ECO:0000313" key="2">
    <source>
        <dbReference type="Proteomes" id="UP000599109"/>
    </source>
</evidence>
<accession>A0A936YZU5</accession>
<protein>
    <submittedName>
        <fullName evidence="1">DUF4287 domain-containing protein</fullName>
    </submittedName>
</protein>
<dbReference type="InterPro" id="IPR025629">
    <property type="entry name" value="DUF4287"/>
</dbReference>
<sequence>MTFEAYIKTIREKTGKGPLEFFDEAVAAGALLPGTKTMQFVDWLKARSGLGHGHAMAVWEAFKREGWVPLQAGGRDASKTASKTKGGRA</sequence>
<gene>
    <name evidence="1" type="ORF">JJ685_15250</name>
</gene>
<dbReference type="EMBL" id="JAEQNE010000003">
    <property type="protein sequence ID" value="MBL0392495.1"/>
    <property type="molecule type" value="Genomic_DNA"/>
</dbReference>